<dbReference type="PANTHER" id="PTHR30349:SF41">
    <property type="entry name" value="INTEGRASE_RECOMBINASE PROTEIN MJ0367-RELATED"/>
    <property type="match status" value="1"/>
</dbReference>
<evidence type="ECO:0000313" key="6">
    <source>
        <dbReference type="Proteomes" id="UP000037712"/>
    </source>
</evidence>
<dbReference type="PROSITE" id="PS51898">
    <property type="entry name" value="TYR_RECOMBINASE"/>
    <property type="match status" value="1"/>
</dbReference>
<dbReference type="RefSeq" id="WP_054374193.1">
    <property type="nucleotide sequence ID" value="NZ_AZYO01000066.1"/>
</dbReference>
<dbReference type="InterPro" id="IPR002104">
    <property type="entry name" value="Integrase_catalytic"/>
</dbReference>
<reference evidence="6" key="2">
    <citation type="submission" date="2015-01" db="EMBL/GenBank/DDBJ databases">
        <title>Draft genome sequence of potential hydrocarbon metabolising strain of Rhodococcus rhodochrous.</title>
        <authorList>
            <person name="Aggarwal R.K."/>
            <person name="Dawar C."/>
        </authorList>
    </citation>
    <scope>NUCLEOTIDE SEQUENCE [LARGE SCALE GENOMIC DNA]</scope>
    <source>
        <strain evidence="6">KG-21</strain>
    </source>
</reference>
<organism evidence="5 6">
    <name type="scientific">Rhodococcus rhodochrous KG-21</name>
    <dbReference type="NCBI Taxonomy" id="1441923"/>
    <lineage>
        <taxon>Bacteria</taxon>
        <taxon>Bacillati</taxon>
        <taxon>Actinomycetota</taxon>
        <taxon>Actinomycetes</taxon>
        <taxon>Mycobacteriales</taxon>
        <taxon>Nocardiaceae</taxon>
        <taxon>Rhodococcus</taxon>
    </lineage>
</organism>
<dbReference type="GO" id="GO:0006310">
    <property type="term" value="P:DNA recombination"/>
    <property type="evidence" value="ECO:0007669"/>
    <property type="project" value="UniProtKB-KW"/>
</dbReference>
<dbReference type="InterPro" id="IPR011010">
    <property type="entry name" value="DNA_brk_join_enz"/>
</dbReference>
<comment type="caution">
    <text evidence="5">The sequence shown here is derived from an EMBL/GenBank/DDBJ whole genome shotgun (WGS) entry which is preliminary data.</text>
</comment>
<protein>
    <submittedName>
        <fullName evidence="5">Integrase</fullName>
    </submittedName>
</protein>
<dbReference type="EMBL" id="AZYO01000066">
    <property type="protein sequence ID" value="KOS54495.1"/>
    <property type="molecule type" value="Genomic_DNA"/>
</dbReference>
<gene>
    <name evidence="5" type="ORF">Z051_19910</name>
</gene>
<proteinExistence type="inferred from homology"/>
<sequence length="641" mass="69814">MTSPALTSLGPLADPDAVLAGYLDHVATLGLSGGAIRGRTRIAGGFLAEHPDLRDWMTRPAADRLIELRSTGAWPLLCHVIGRGELRLDLEFAAVKNLTGLGRAVEARDPDGFTAARTTGLALGAAPSWVETVLGECLAVLLAWHGGHISSVSTDTIDDFDAALTATQSIPPSSRRAYHNRIAGLRQMLFQARIVDTPPRRRSWTRSYPQRFADAPMADAIRATLLRYVTVRASVLRPKSVESLINDLLPFADYLTTAHPEVTSLEDLDRSHIEGFLVWNRTRSWRGQRAAAGTGRTISKAVIQSTVLSVRNLLDDITEWGWEQAPTRRLVFAADVPKLDQPLPRALPPDIDAAVMNAVARLNDSFARIGLTVLRGAGLRVGELLDLELGSVIDYGPAGTWLKVPLGKLATERMVPLAATTITALDQWTTRRGVCRPLPHPRTGALTDFLFVAHGRRLGQTRLRNGLLAAVESCGLRGNGGAPLVVTPHQLRHTWATELANAGMSLQALMALLGHVTPQMTLRYATLASPTLREAYDQAMGKMRRRFTLTPVGKPIVPDTVSWLGSEMLKTPVAHGYCFRHEAAGACPYANICETCDNFVTGPEFRGALEAQRTDIAVLEADARDHRVADALTDHLRRLDR</sequence>
<evidence type="ECO:0000313" key="5">
    <source>
        <dbReference type="EMBL" id="KOS54495.1"/>
    </source>
</evidence>
<evidence type="ECO:0000256" key="3">
    <source>
        <dbReference type="ARBA" id="ARBA00023172"/>
    </source>
</evidence>
<dbReference type="InterPro" id="IPR050090">
    <property type="entry name" value="Tyrosine_recombinase_XerCD"/>
</dbReference>
<comment type="similarity">
    <text evidence="1">Belongs to the 'phage' integrase family.</text>
</comment>
<keyword evidence="2" id="KW-0238">DNA-binding</keyword>
<keyword evidence="3" id="KW-0233">DNA recombination</keyword>
<dbReference type="Proteomes" id="UP000037712">
    <property type="component" value="Unassembled WGS sequence"/>
</dbReference>
<accession>A0A0M8PGL1</accession>
<dbReference type="GO" id="GO:0003677">
    <property type="term" value="F:DNA binding"/>
    <property type="evidence" value="ECO:0007669"/>
    <property type="project" value="UniProtKB-KW"/>
</dbReference>
<dbReference type="PATRIC" id="fig|1441923.3.peg.4352"/>
<dbReference type="PANTHER" id="PTHR30349">
    <property type="entry name" value="PHAGE INTEGRASE-RELATED"/>
    <property type="match status" value="1"/>
</dbReference>
<dbReference type="GO" id="GO:0015074">
    <property type="term" value="P:DNA integration"/>
    <property type="evidence" value="ECO:0007669"/>
    <property type="project" value="InterPro"/>
</dbReference>
<dbReference type="SUPFAM" id="SSF56349">
    <property type="entry name" value="DNA breaking-rejoining enzymes"/>
    <property type="match status" value="1"/>
</dbReference>
<reference evidence="5 6" key="1">
    <citation type="journal article" date="2015" name="Genome Announc.">
        <title>Draft Genome Sequence of Rhodococcus rhodochrous Strain KG-21, a Soil Isolate from Oil Fields of Krishna-Godavari Basin, India.</title>
        <authorList>
            <person name="Dawar C."/>
            <person name="Aggarwal R.K."/>
        </authorList>
    </citation>
    <scope>NUCLEOTIDE SEQUENCE [LARGE SCALE GENOMIC DNA]</scope>
    <source>
        <strain evidence="5 6">KG-21</strain>
    </source>
</reference>
<dbReference type="AlphaFoldDB" id="A0A0M8PGL1"/>
<evidence type="ECO:0000259" key="4">
    <source>
        <dbReference type="PROSITE" id="PS51898"/>
    </source>
</evidence>
<dbReference type="Gene3D" id="1.10.443.10">
    <property type="entry name" value="Intergrase catalytic core"/>
    <property type="match status" value="1"/>
</dbReference>
<dbReference type="CDD" id="cd00397">
    <property type="entry name" value="DNA_BRE_C"/>
    <property type="match status" value="1"/>
</dbReference>
<dbReference type="Pfam" id="PF00589">
    <property type="entry name" value="Phage_integrase"/>
    <property type="match status" value="1"/>
</dbReference>
<evidence type="ECO:0000256" key="1">
    <source>
        <dbReference type="ARBA" id="ARBA00008857"/>
    </source>
</evidence>
<evidence type="ECO:0000256" key="2">
    <source>
        <dbReference type="ARBA" id="ARBA00023125"/>
    </source>
</evidence>
<dbReference type="InterPro" id="IPR013762">
    <property type="entry name" value="Integrase-like_cat_sf"/>
</dbReference>
<feature type="domain" description="Tyr recombinase" evidence="4">
    <location>
        <begin position="342"/>
        <end position="537"/>
    </location>
</feature>
<name>A0A0M8PGL1_RHORH</name>